<dbReference type="RefSeq" id="WP_185678161.1">
    <property type="nucleotide sequence ID" value="NZ_JACLAX010000003.1"/>
</dbReference>
<gene>
    <name evidence="2" type="ORF">H7F53_03780</name>
</gene>
<keyword evidence="1" id="KW-0732">Signal</keyword>
<protein>
    <submittedName>
        <fullName evidence="2">Uncharacterized protein</fullName>
    </submittedName>
</protein>
<evidence type="ECO:0000313" key="2">
    <source>
        <dbReference type="EMBL" id="MBC2668261.1"/>
    </source>
</evidence>
<keyword evidence="3" id="KW-1185">Reference proteome</keyword>
<organism evidence="2 3">
    <name type="scientific">Novosphingobium piscinae</name>
    <dbReference type="NCBI Taxonomy" id="1507448"/>
    <lineage>
        <taxon>Bacteria</taxon>
        <taxon>Pseudomonadati</taxon>
        <taxon>Pseudomonadota</taxon>
        <taxon>Alphaproteobacteria</taxon>
        <taxon>Sphingomonadales</taxon>
        <taxon>Sphingomonadaceae</taxon>
        <taxon>Novosphingobium</taxon>
    </lineage>
</organism>
<accession>A0A7X1KP14</accession>
<dbReference type="Proteomes" id="UP000551327">
    <property type="component" value="Unassembled WGS sequence"/>
</dbReference>
<sequence length="237" mass="25269">MIHERTRGRGLAAATLVGLLLLAGCGPEAPPPAPLPPPPPPPVAVVIPPRPTPPNGASPNLVVPPVDAAGLRYSVNRNITPAQTVWNLRSAYNVAALNCRAADHAEIVPNYRAFLKAHDKGLAKANKTIDAEFKGKYGSGFVVPRERYMTEVYNHFALPPTMADFCTAVLAVSRDALLIKPAELEGFAQRSLPAIEVVFDDFFRRYDAYRTELAGWTTKYGATASAAAASTSGPAAQ</sequence>
<dbReference type="AlphaFoldDB" id="A0A7X1KP14"/>
<proteinExistence type="predicted"/>
<feature type="chain" id="PRO_5031399921" evidence="1">
    <location>
        <begin position="30"/>
        <end position="237"/>
    </location>
</feature>
<dbReference type="PROSITE" id="PS51257">
    <property type="entry name" value="PROKAR_LIPOPROTEIN"/>
    <property type="match status" value="1"/>
</dbReference>
<reference evidence="2 3" key="1">
    <citation type="submission" date="2020-08" db="EMBL/GenBank/DDBJ databases">
        <title>The genome sequence of type strain Novosphingobium piscinae KCTC 42194.</title>
        <authorList>
            <person name="Liu Y."/>
        </authorList>
    </citation>
    <scope>NUCLEOTIDE SEQUENCE [LARGE SCALE GENOMIC DNA]</scope>
    <source>
        <strain evidence="2 3">KCTC 42194</strain>
    </source>
</reference>
<evidence type="ECO:0000313" key="3">
    <source>
        <dbReference type="Proteomes" id="UP000551327"/>
    </source>
</evidence>
<dbReference type="EMBL" id="JACLAX010000003">
    <property type="protein sequence ID" value="MBC2668261.1"/>
    <property type="molecule type" value="Genomic_DNA"/>
</dbReference>
<comment type="caution">
    <text evidence="2">The sequence shown here is derived from an EMBL/GenBank/DDBJ whole genome shotgun (WGS) entry which is preliminary data.</text>
</comment>
<name>A0A7X1KP14_9SPHN</name>
<evidence type="ECO:0000256" key="1">
    <source>
        <dbReference type="SAM" id="SignalP"/>
    </source>
</evidence>
<feature type="signal peptide" evidence="1">
    <location>
        <begin position="1"/>
        <end position="29"/>
    </location>
</feature>